<reference evidence="1 2" key="2">
    <citation type="journal article" date="2022" name="Mol. Ecol. Resour.">
        <title>The genomes of chicory, endive, great burdock and yacon provide insights into Asteraceae paleo-polyploidization history and plant inulin production.</title>
        <authorList>
            <person name="Fan W."/>
            <person name="Wang S."/>
            <person name="Wang H."/>
            <person name="Wang A."/>
            <person name="Jiang F."/>
            <person name="Liu H."/>
            <person name="Zhao H."/>
            <person name="Xu D."/>
            <person name="Zhang Y."/>
        </authorList>
    </citation>
    <scope>NUCLEOTIDE SEQUENCE [LARGE SCALE GENOMIC DNA]</scope>
    <source>
        <strain evidence="2">cv. Niubang</strain>
    </source>
</reference>
<evidence type="ECO:0000313" key="2">
    <source>
        <dbReference type="Proteomes" id="UP001055879"/>
    </source>
</evidence>
<protein>
    <submittedName>
        <fullName evidence="1">Uncharacterized protein</fullName>
    </submittedName>
</protein>
<gene>
    <name evidence="1" type="ORF">L6452_22669</name>
</gene>
<proteinExistence type="predicted"/>
<name>A0ACB9B257_ARCLA</name>
<accession>A0ACB9B257</accession>
<dbReference type="EMBL" id="CM042053">
    <property type="protein sequence ID" value="KAI3715683.1"/>
    <property type="molecule type" value="Genomic_DNA"/>
</dbReference>
<organism evidence="1 2">
    <name type="scientific">Arctium lappa</name>
    <name type="common">Greater burdock</name>
    <name type="synonym">Lappa major</name>
    <dbReference type="NCBI Taxonomy" id="4217"/>
    <lineage>
        <taxon>Eukaryota</taxon>
        <taxon>Viridiplantae</taxon>
        <taxon>Streptophyta</taxon>
        <taxon>Embryophyta</taxon>
        <taxon>Tracheophyta</taxon>
        <taxon>Spermatophyta</taxon>
        <taxon>Magnoliopsida</taxon>
        <taxon>eudicotyledons</taxon>
        <taxon>Gunneridae</taxon>
        <taxon>Pentapetalae</taxon>
        <taxon>asterids</taxon>
        <taxon>campanulids</taxon>
        <taxon>Asterales</taxon>
        <taxon>Asteraceae</taxon>
        <taxon>Carduoideae</taxon>
        <taxon>Cardueae</taxon>
        <taxon>Arctiinae</taxon>
        <taxon>Arctium</taxon>
    </lineage>
</organism>
<sequence length="115" mass="13342">MHDILFLLFLSRISILILLSLFSLSLSLSHTHTQITDRRTNTVPFRCWGACSLLLSILFLNLPQSHVFFTKFPSLQPKPLINYTLIASYQIRVFQFQPVSDFLLKTLLILEQFSI</sequence>
<comment type="caution">
    <text evidence="1">The sequence shown here is derived from an EMBL/GenBank/DDBJ whole genome shotgun (WGS) entry which is preliminary data.</text>
</comment>
<evidence type="ECO:0000313" key="1">
    <source>
        <dbReference type="EMBL" id="KAI3715683.1"/>
    </source>
</evidence>
<reference evidence="2" key="1">
    <citation type="journal article" date="2022" name="Mol. Ecol. Resour.">
        <title>The genomes of chicory, endive, great burdock and yacon provide insights into Asteraceae palaeo-polyploidization history and plant inulin production.</title>
        <authorList>
            <person name="Fan W."/>
            <person name="Wang S."/>
            <person name="Wang H."/>
            <person name="Wang A."/>
            <person name="Jiang F."/>
            <person name="Liu H."/>
            <person name="Zhao H."/>
            <person name="Xu D."/>
            <person name="Zhang Y."/>
        </authorList>
    </citation>
    <scope>NUCLEOTIDE SEQUENCE [LARGE SCALE GENOMIC DNA]</scope>
    <source>
        <strain evidence="2">cv. Niubang</strain>
    </source>
</reference>
<dbReference type="Proteomes" id="UP001055879">
    <property type="component" value="Linkage Group LG07"/>
</dbReference>
<keyword evidence="2" id="KW-1185">Reference proteome</keyword>